<dbReference type="InterPro" id="IPR036388">
    <property type="entry name" value="WH-like_DNA-bd_sf"/>
</dbReference>
<proteinExistence type="predicted"/>
<dbReference type="EMBL" id="KF900338">
    <property type="protein sequence ID" value="AIE91408.1"/>
    <property type="molecule type" value="Genomic_DNA"/>
</dbReference>
<name>A0A075FJI9_9ARCH</name>
<accession>A0A075FJI9</accession>
<evidence type="ECO:0000313" key="1">
    <source>
        <dbReference type="EMBL" id="AIE91408.1"/>
    </source>
</evidence>
<dbReference type="AlphaFoldDB" id="A0A075FJI9"/>
<dbReference type="Gene3D" id="1.10.10.10">
    <property type="entry name" value="Winged helix-like DNA-binding domain superfamily/Winged helix DNA-binding domain"/>
    <property type="match status" value="1"/>
</dbReference>
<organism evidence="1">
    <name type="scientific">uncultured marine thaumarchaeote AD1000_11_E10</name>
    <dbReference type="NCBI Taxonomy" id="1455890"/>
    <lineage>
        <taxon>Archaea</taxon>
        <taxon>Nitrososphaerota</taxon>
        <taxon>environmental samples</taxon>
    </lineage>
</organism>
<reference evidence="1" key="1">
    <citation type="journal article" date="2014" name="Genome Biol. Evol.">
        <title>Pangenome evidence for extensive interdomain horizontal transfer affecting lineage core and shell genes in uncultured planktonic thaumarchaeota and euryarchaeota.</title>
        <authorList>
            <person name="Deschamps P."/>
            <person name="Zivanovic Y."/>
            <person name="Moreira D."/>
            <person name="Rodriguez-Valera F."/>
            <person name="Lopez-Garcia P."/>
        </authorList>
    </citation>
    <scope>NUCLEOTIDE SEQUENCE</scope>
</reference>
<sequence length="133" mass="15480">MNSSNGNDLDMIITDEKQKKIIVDALLDEYSRKILDSTIDEAKSITDIMREQDIPMTSTYRRVKSLMDNKLVKVERSMVTDDGKRYFLYLSNIKDASIQFNKGELLVEITPNIREKPEDRLLRSFSTIKEEAR</sequence>
<dbReference type="InterPro" id="IPR011991">
    <property type="entry name" value="ArsR-like_HTH"/>
</dbReference>
<dbReference type="SUPFAM" id="SSF46785">
    <property type="entry name" value="Winged helix' DNA-binding domain"/>
    <property type="match status" value="1"/>
</dbReference>
<protein>
    <submittedName>
        <fullName evidence="1">Putative transcriptional regulator</fullName>
    </submittedName>
</protein>
<dbReference type="InterPro" id="IPR036390">
    <property type="entry name" value="WH_DNA-bd_sf"/>
</dbReference>
<dbReference type="CDD" id="cd00090">
    <property type="entry name" value="HTH_ARSR"/>
    <property type="match status" value="1"/>
</dbReference>